<dbReference type="EMBL" id="JAAVMX010000003">
    <property type="protein sequence ID" value="KAF4510366.1"/>
    <property type="molecule type" value="Genomic_DNA"/>
</dbReference>
<reference evidence="3 4" key="1">
    <citation type="journal article" date="2020" name="Genome Biol. Evol.">
        <title>A new high-quality draft genome assembly of the Chinese cordyceps Ophiocordyceps sinensis.</title>
        <authorList>
            <person name="Shu R."/>
            <person name="Zhang J."/>
            <person name="Meng Q."/>
            <person name="Zhang H."/>
            <person name="Zhou G."/>
            <person name="Li M."/>
            <person name="Wu P."/>
            <person name="Zhao Y."/>
            <person name="Chen C."/>
            <person name="Qin Q."/>
        </authorList>
    </citation>
    <scope>NUCLEOTIDE SEQUENCE [LARGE SCALE GENOMIC DNA]</scope>
    <source>
        <strain evidence="3 4">IOZ07</strain>
    </source>
</reference>
<protein>
    <recommendedName>
        <fullName evidence="5">Alcohol dehydrogenase-like C-terminal domain-containing protein</fullName>
    </recommendedName>
</protein>
<keyword evidence="4" id="KW-1185">Reference proteome</keyword>
<dbReference type="AlphaFoldDB" id="A0A8H4V7B8"/>
<dbReference type="Gene3D" id="3.40.50.720">
    <property type="entry name" value="NAD(P)-binding Rossmann-like Domain"/>
    <property type="match status" value="1"/>
</dbReference>
<feature type="region of interest" description="Disordered" evidence="2">
    <location>
        <begin position="180"/>
        <end position="200"/>
    </location>
</feature>
<accession>A0A8H4V7B8</accession>
<organism evidence="3 4">
    <name type="scientific">Ophiocordyceps sinensis</name>
    <dbReference type="NCBI Taxonomy" id="72228"/>
    <lineage>
        <taxon>Eukaryota</taxon>
        <taxon>Fungi</taxon>
        <taxon>Dikarya</taxon>
        <taxon>Ascomycota</taxon>
        <taxon>Pezizomycotina</taxon>
        <taxon>Sordariomycetes</taxon>
        <taxon>Hypocreomycetidae</taxon>
        <taxon>Hypocreales</taxon>
        <taxon>Ophiocordycipitaceae</taxon>
        <taxon>Ophiocordyceps</taxon>
    </lineage>
</organism>
<dbReference type="SUPFAM" id="SSF51735">
    <property type="entry name" value="NAD(P)-binding Rossmann-fold domains"/>
    <property type="match status" value="1"/>
</dbReference>
<dbReference type="Proteomes" id="UP000557566">
    <property type="component" value="Unassembled WGS sequence"/>
</dbReference>
<evidence type="ECO:0000256" key="1">
    <source>
        <dbReference type="ARBA" id="ARBA00023002"/>
    </source>
</evidence>
<gene>
    <name evidence="3" type="ORF">G6O67_002256</name>
</gene>
<comment type="caution">
    <text evidence="3">The sequence shown here is derived from an EMBL/GenBank/DDBJ whole genome shotgun (WGS) entry which is preliminary data.</text>
</comment>
<evidence type="ECO:0000313" key="3">
    <source>
        <dbReference type="EMBL" id="KAF4510366.1"/>
    </source>
</evidence>
<evidence type="ECO:0000313" key="4">
    <source>
        <dbReference type="Proteomes" id="UP000557566"/>
    </source>
</evidence>
<keyword evidence="1" id="KW-0560">Oxidoreductase</keyword>
<sequence length="200" mass="22295">MAMQFLRLANLVPIATCSPNNFDLAKSFGADEVFDYHDKNCGEKIRLTCMRYASTKGNLRYALDCIANAALCYRAIGRAGGHVATRKVVKAEWILGSNMFGRSTWPERFGRQPNKELERFGGEVFALFQRLLDQGKLKHHPLRVVDGGLEAVLEGVDMVRKGASYIRILRTSYRRCARKVSDPRVKGSHAGSRAGSRTGN</sequence>
<dbReference type="GO" id="GO:0016651">
    <property type="term" value="F:oxidoreductase activity, acting on NAD(P)H"/>
    <property type="evidence" value="ECO:0007669"/>
    <property type="project" value="InterPro"/>
</dbReference>
<dbReference type="PANTHER" id="PTHR45348:SF1">
    <property type="entry name" value="TRANS-ENOYL REDUCTASE STHE"/>
    <property type="match status" value="1"/>
</dbReference>
<dbReference type="PANTHER" id="PTHR45348">
    <property type="entry name" value="HYPOTHETICAL OXIDOREDUCTASE (EUROFUNG)"/>
    <property type="match status" value="1"/>
</dbReference>
<dbReference type="InterPro" id="IPR036291">
    <property type="entry name" value="NAD(P)-bd_dom_sf"/>
</dbReference>
<evidence type="ECO:0000256" key="2">
    <source>
        <dbReference type="SAM" id="MobiDB-lite"/>
    </source>
</evidence>
<dbReference type="OrthoDB" id="48317at2759"/>
<evidence type="ECO:0008006" key="5">
    <source>
        <dbReference type="Google" id="ProtNLM"/>
    </source>
</evidence>
<proteinExistence type="predicted"/>
<name>A0A8H4V7B8_9HYPO</name>
<dbReference type="InterPro" id="IPR047122">
    <property type="entry name" value="Trans-enoyl_RdTase-like"/>
</dbReference>